<accession>A0A2R6WQ36</accession>
<organism evidence="1 2">
    <name type="scientific">Marchantia polymorpha</name>
    <name type="common">Common liverwort</name>
    <name type="synonym">Marchantia aquatica</name>
    <dbReference type="NCBI Taxonomy" id="3197"/>
    <lineage>
        <taxon>Eukaryota</taxon>
        <taxon>Viridiplantae</taxon>
        <taxon>Streptophyta</taxon>
        <taxon>Embryophyta</taxon>
        <taxon>Marchantiophyta</taxon>
        <taxon>Marchantiopsida</taxon>
        <taxon>Marchantiidae</taxon>
        <taxon>Marchantiales</taxon>
        <taxon>Marchantiaceae</taxon>
        <taxon>Marchantia</taxon>
    </lineage>
</organism>
<dbReference type="Proteomes" id="UP000244005">
    <property type="component" value="Unassembled WGS sequence"/>
</dbReference>
<gene>
    <name evidence="1" type="ORF">MARPO_0067s0056</name>
</gene>
<dbReference type="AlphaFoldDB" id="A0A2R6WQ36"/>
<protein>
    <submittedName>
        <fullName evidence="1">Uncharacterized protein</fullName>
    </submittedName>
</protein>
<name>A0A2R6WQ36_MARPO</name>
<keyword evidence="2" id="KW-1185">Reference proteome</keyword>
<proteinExistence type="predicted"/>
<dbReference type="EMBL" id="KZ772739">
    <property type="protein sequence ID" value="PTQ35969.1"/>
    <property type="molecule type" value="Genomic_DNA"/>
</dbReference>
<reference evidence="1" key="2">
    <citation type="submission" date="2017-12" db="EMBL/GenBank/DDBJ databases">
        <title>WGS assembly of Marchantia polymorpha.</title>
        <authorList>
            <person name="Bowman J.L."/>
            <person name="Kohchi T."/>
            <person name="Yamato K.T."/>
            <person name="Jenkins J."/>
            <person name="Shu S."/>
            <person name="Ishizaki K."/>
            <person name="Yamaoka S."/>
            <person name="Nishihama R."/>
            <person name="Nakamura Y."/>
            <person name="Berger F."/>
            <person name="Adam C."/>
            <person name="Aki S.S."/>
            <person name="Althoff F."/>
            <person name="Araki T."/>
            <person name="Arteaga-Vazquez M.A."/>
            <person name="Balasubrmanian S."/>
            <person name="Bauer D."/>
            <person name="Boehm C.R."/>
            <person name="Briginshaw L."/>
            <person name="Caballero-Perez J."/>
            <person name="Catarino B."/>
            <person name="Chen F."/>
            <person name="Chiyoda S."/>
            <person name="Chovatia M."/>
            <person name="Davies K.M."/>
            <person name="Delmans M."/>
            <person name="Demura T."/>
            <person name="Dierschke T."/>
            <person name="Dolan L."/>
            <person name="Dorantes-Acosta A.E."/>
            <person name="Eklund D.M."/>
            <person name="Florent S.N."/>
            <person name="Flores-Sandoval E."/>
            <person name="Fujiyama A."/>
            <person name="Fukuzawa H."/>
            <person name="Galik B."/>
            <person name="Grimanelli D."/>
            <person name="Grimwood J."/>
            <person name="Grossniklaus U."/>
            <person name="Hamada T."/>
            <person name="Haseloff J."/>
            <person name="Hetherington A.J."/>
            <person name="Higo A."/>
            <person name="Hirakawa Y."/>
            <person name="Hundley H.N."/>
            <person name="Ikeda Y."/>
            <person name="Inoue K."/>
            <person name="Inoue S."/>
            <person name="Ishida S."/>
            <person name="Jia Q."/>
            <person name="Kakita M."/>
            <person name="Kanazawa T."/>
            <person name="Kawai Y."/>
            <person name="Kawashima T."/>
            <person name="Kennedy M."/>
            <person name="Kinose K."/>
            <person name="Kinoshita T."/>
            <person name="Kohara Y."/>
            <person name="Koide E."/>
            <person name="Komatsu K."/>
            <person name="Kopischke S."/>
            <person name="Kubo M."/>
            <person name="Kyozuka J."/>
            <person name="Lagercrantz U."/>
            <person name="Lin S.S."/>
            <person name="Lindquist E."/>
            <person name="Lipzen A.M."/>
            <person name="Lu C."/>
            <person name="Luna E.D."/>
            <person name="Martienssen R.A."/>
            <person name="Minamino N."/>
            <person name="Mizutani M."/>
            <person name="Mizutani M."/>
            <person name="Mochizuki N."/>
            <person name="Monte I."/>
            <person name="Mosher R."/>
            <person name="Nagasaki H."/>
            <person name="Nakagami H."/>
            <person name="Naramoto S."/>
            <person name="Nishitani K."/>
            <person name="Ohtani M."/>
            <person name="Okamoto T."/>
            <person name="Okumura M."/>
            <person name="Phillips J."/>
            <person name="Pollak B."/>
            <person name="Reinders A."/>
            <person name="Roevekamp M."/>
            <person name="Sano R."/>
            <person name="Sawa S."/>
            <person name="Schmid M.W."/>
            <person name="Shirakawa M."/>
            <person name="Solano R."/>
            <person name="Spunde A."/>
            <person name="Suetsugu N."/>
            <person name="Sugano S."/>
            <person name="Sugiyama A."/>
            <person name="Sun R."/>
            <person name="Suzuki Y."/>
            <person name="Takenaka M."/>
            <person name="Takezawa D."/>
            <person name="Tomogane H."/>
            <person name="Tsuzuki M."/>
            <person name="Ueda T."/>
            <person name="Umeda M."/>
            <person name="Ward J.M."/>
            <person name="Watanabe Y."/>
            <person name="Yazaki K."/>
            <person name="Yokoyama R."/>
            <person name="Yoshitake Y."/>
            <person name="Yotsui I."/>
            <person name="Zachgo S."/>
            <person name="Schmutz J."/>
        </authorList>
    </citation>
    <scope>NUCLEOTIDE SEQUENCE [LARGE SCALE GENOMIC DNA]</scope>
    <source>
        <strain evidence="1">Tak-1</strain>
    </source>
</reference>
<evidence type="ECO:0000313" key="2">
    <source>
        <dbReference type="Proteomes" id="UP000244005"/>
    </source>
</evidence>
<sequence>MARGFRSRGRTHAPRGRVHFPRLRSFEAGEDLLSTWLKVLFSLLLLPAATATGTATPRPLVGHFETKPLRRRWPERASFCSLACRKVHALELSNGSVSAPRSLPRILSLSPCLALVLESVALHRAQAYFAQILNGFLFSELCPLTPWNFVPILFLSQAFVREIGVGRKAERPTCEPLHAGGLGAMEFKVRILWN</sequence>
<reference evidence="2" key="1">
    <citation type="journal article" date="2017" name="Cell">
        <title>Insights into land plant evolution garnered from the Marchantia polymorpha genome.</title>
        <authorList>
            <person name="Bowman J.L."/>
            <person name="Kohchi T."/>
            <person name="Yamato K.T."/>
            <person name="Jenkins J."/>
            <person name="Shu S."/>
            <person name="Ishizaki K."/>
            <person name="Yamaoka S."/>
            <person name="Nishihama R."/>
            <person name="Nakamura Y."/>
            <person name="Berger F."/>
            <person name="Adam C."/>
            <person name="Aki S.S."/>
            <person name="Althoff F."/>
            <person name="Araki T."/>
            <person name="Arteaga-Vazquez M.A."/>
            <person name="Balasubrmanian S."/>
            <person name="Barry K."/>
            <person name="Bauer D."/>
            <person name="Boehm C.R."/>
            <person name="Briginshaw L."/>
            <person name="Caballero-Perez J."/>
            <person name="Catarino B."/>
            <person name="Chen F."/>
            <person name="Chiyoda S."/>
            <person name="Chovatia M."/>
            <person name="Davies K.M."/>
            <person name="Delmans M."/>
            <person name="Demura T."/>
            <person name="Dierschke T."/>
            <person name="Dolan L."/>
            <person name="Dorantes-Acosta A.E."/>
            <person name="Eklund D.M."/>
            <person name="Florent S.N."/>
            <person name="Flores-Sandoval E."/>
            <person name="Fujiyama A."/>
            <person name="Fukuzawa H."/>
            <person name="Galik B."/>
            <person name="Grimanelli D."/>
            <person name="Grimwood J."/>
            <person name="Grossniklaus U."/>
            <person name="Hamada T."/>
            <person name="Haseloff J."/>
            <person name="Hetherington A.J."/>
            <person name="Higo A."/>
            <person name="Hirakawa Y."/>
            <person name="Hundley H.N."/>
            <person name="Ikeda Y."/>
            <person name="Inoue K."/>
            <person name="Inoue S.I."/>
            <person name="Ishida S."/>
            <person name="Jia Q."/>
            <person name="Kakita M."/>
            <person name="Kanazawa T."/>
            <person name="Kawai Y."/>
            <person name="Kawashima T."/>
            <person name="Kennedy M."/>
            <person name="Kinose K."/>
            <person name="Kinoshita T."/>
            <person name="Kohara Y."/>
            <person name="Koide E."/>
            <person name="Komatsu K."/>
            <person name="Kopischke S."/>
            <person name="Kubo M."/>
            <person name="Kyozuka J."/>
            <person name="Lagercrantz U."/>
            <person name="Lin S.S."/>
            <person name="Lindquist E."/>
            <person name="Lipzen A.M."/>
            <person name="Lu C.W."/>
            <person name="De Luna E."/>
            <person name="Martienssen R.A."/>
            <person name="Minamino N."/>
            <person name="Mizutani M."/>
            <person name="Mizutani M."/>
            <person name="Mochizuki N."/>
            <person name="Monte I."/>
            <person name="Mosher R."/>
            <person name="Nagasaki H."/>
            <person name="Nakagami H."/>
            <person name="Naramoto S."/>
            <person name="Nishitani K."/>
            <person name="Ohtani M."/>
            <person name="Okamoto T."/>
            <person name="Okumura M."/>
            <person name="Phillips J."/>
            <person name="Pollak B."/>
            <person name="Reinders A."/>
            <person name="Rovekamp M."/>
            <person name="Sano R."/>
            <person name="Sawa S."/>
            <person name="Schmid M.W."/>
            <person name="Shirakawa M."/>
            <person name="Solano R."/>
            <person name="Spunde A."/>
            <person name="Suetsugu N."/>
            <person name="Sugano S."/>
            <person name="Sugiyama A."/>
            <person name="Sun R."/>
            <person name="Suzuki Y."/>
            <person name="Takenaka M."/>
            <person name="Takezawa D."/>
            <person name="Tomogane H."/>
            <person name="Tsuzuki M."/>
            <person name="Ueda T."/>
            <person name="Umeda M."/>
            <person name="Ward J.M."/>
            <person name="Watanabe Y."/>
            <person name="Yazaki K."/>
            <person name="Yokoyama R."/>
            <person name="Yoshitake Y."/>
            <person name="Yotsui I."/>
            <person name="Zachgo S."/>
            <person name="Schmutz J."/>
        </authorList>
    </citation>
    <scope>NUCLEOTIDE SEQUENCE [LARGE SCALE GENOMIC DNA]</scope>
    <source>
        <strain evidence="2">Tak-1</strain>
    </source>
</reference>
<dbReference type="EMBL" id="KZ772739">
    <property type="protein sequence ID" value="PTQ35970.1"/>
    <property type="molecule type" value="Genomic_DNA"/>
</dbReference>
<evidence type="ECO:0000313" key="1">
    <source>
        <dbReference type="EMBL" id="PTQ35969.1"/>
    </source>
</evidence>